<feature type="region of interest" description="Disordered" evidence="1">
    <location>
        <begin position="1"/>
        <end position="25"/>
    </location>
</feature>
<keyword evidence="4" id="KW-1185">Reference proteome</keyword>
<gene>
    <name evidence="3" type="ORF">J437_LFUL013619</name>
</gene>
<evidence type="ECO:0000259" key="2">
    <source>
        <dbReference type="Pfam" id="PF03184"/>
    </source>
</evidence>
<dbReference type="PANTHER" id="PTHR19303">
    <property type="entry name" value="TRANSPOSON"/>
    <property type="match status" value="1"/>
</dbReference>
<sequence length="143" mass="15855">MTESDQGFVASKGHLKITGEKPSSNESAIEPFRIELLLRVINEKNLSSEQIYNADESGLFWQMLPDKTLADLNEKVAPGRKVIKARTTFMQCANVAGKHKLPLFVVGTAKKNPSLTQSCSLYLYSSTTYEIRQSTPKSFIVVG</sequence>
<evidence type="ECO:0000313" key="3">
    <source>
        <dbReference type="EMBL" id="KAG8237641.1"/>
    </source>
</evidence>
<feature type="domain" description="DDE-1" evidence="2">
    <location>
        <begin position="84"/>
        <end position="117"/>
    </location>
</feature>
<dbReference type="GO" id="GO:0003677">
    <property type="term" value="F:DNA binding"/>
    <property type="evidence" value="ECO:0007669"/>
    <property type="project" value="TreeGrafter"/>
</dbReference>
<organism evidence="3 4">
    <name type="scientific">Ladona fulva</name>
    <name type="common">Scarce chaser dragonfly</name>
    <name type="synonym">Libellula fulva</name>
    <dbReference type="NCBI Taxonomy" id="123851"/>
    <lineage>
        <taxon>Eukaryota</taxon>
        <taxon>Metazoa</taxon>
        <taxon>Ecdysozoa</taxon>
        <taxon>Arthropoda</taxon>
        <taxon>Hexapoda</taxon>
        <taxon>Insecta</taxon>
        <taxon>Pterygota</taxon>
        <taxon>Palaeoptera</taxon>
        <taxon>Odonata</taxon>
        <taxon>Epiprocta</taxon>
        <taxon>Anisoptera</taxon>
        <taxon>Libelluloidea</taxon>
        <taxon>Libellulidae</taxon>
        <taxon>Ladona</taxon>
    </lineage>
</organism>
<evidence type="ECO:0000313" key="4">
    <source>
        <dbReference type="Proteomes" id="UP000792457"/>
    </source>
</evidence>
<dbReference type="AlphaFoldDB" id="A0A8K0KPR6"/>
<evidence type="ECO:0000256" key="1">
    <source>
        <dbReference type="SAM" id="MobiDB-lite"/>
    </source>
</evidence>
<dbReference type="Proteomes" id="UP000792457">
    <property type="component" value="Unassembled WGS sequence"/>
</dbReference>
<reference evidence="3" key="2">
    <citation type="submission" date="2017-10" db="EMBL/GenBank/DDBJ databases">
        <title>Ladona fulva Genome sequencing and assembly.</title>
        <authorList>
            <person name="Murali S."/>
            <person name="Richards S."/>
            <person name="Bandaranaike D."/>
            <person name="Bellair M."/>
            <person name="Blankenburg K."/>
            <person name="Chao H."/>
            <person name="Dinh H."/>
            <person name="Doddapaneni H."/>
            <person name="Dugan-Rocha S."/>
            <person name="Elkadiri S."/>
            <person name="Gnanaolivu R."/>
            <person name="Hernandez B."/>
            <person name="Skinner E."/>
            <person name="Javaid M."/>
            <person name="Lee S."/>
            <person name="Li M."/>
            <person name="Ming W."/>
            <person name="Munidasa M."/>
            <person name="Muniz J."/>
            <person name="Nguyen L."/>
            <person name="Hughes D."/>
            <person name="Osuji N."/>
            <person name="Pu L.-L."/>
            <person name="Puazo M."/>
            <person name="Qu C."/>
            <person name="Quiroz J."/>
            <person name="Raj R."/>
            <person name="Weissenberger G."/>
            <person name="Xin Y."/>
            <person name="Zou X."/>
            <person name="Han Y."/>
            <person name="Worley K."/>
            <person name="Muzny D."/>
            <person name="Gibbs R."/>
        </authorList>
    </citation>
    <scope>NUCLEOTIDE SEQUENCE</scope>
    <source>
        <strain evidence="3">Sampled in the wild</strain>
    </source>
</reference>
<dbReference type="PANTHER" id="PTHR19303:SF16">
    <property type="entry name" value="JERKY PROTEIN HOMOLOG-LIKE"/>
    <property type="match status" value="1"/>
</dbReference>
<reference evidence="3" key="1">
    <citation type="submission" date="2013-04" db="EMBL/GenBank/DDBJ databases">
        <authorList>
            <person name="Qu J."/>
            <person name="Murali S.C."/>
            <person name="Bandaranaike D."/>
            <person name="Bellair M."/>
            <person name="Blankenburg K."/>
            <person name="Chao H."/>
            <person name="Dinh H."/>
            <person name="Doddapaneni H."/>
            <person name="Downs B."/>
            <person name="Dugan-Rocha S."/>
            <person name="Elkadiri S."/>
            <person name="Gnanaolivu R.D."/>
            <person name="Hernandez B."/>
            <person name="Javaid M."/>
            <person name="Jayaseelan J.C."/>
            <person name="Lee S."/>
            <person name="Li M."/>
            <person name="Ming W."/>
            <person name="Munidasa M."/>
            <person name="Muniz J."/>
            <person name="Nguyen L."/>
            <person name="Ongeri F."/>
            <person name="Osuji N."/>
            <person name="Pu L.-L."/>
            <person name="Puazo M."/>
            <person name="Qu C."/>
            <person name="Quiroz J."/>
            <person name="Raj R."/>
            <person name="Weissenberger G."/>
            <person name="Xin Y."/>
            <person name="Zou X."/>
            <person name="Han Y."/>
            <person name="Richards S."/>
            <person name="Worley K."/>
            <person name="Muzny D."/>
            <person name="Gibbs R."/>
        </authorList>
    </citation>
    <scope>NUCLEOTIDE SEQUENCE</scope>
    <source>
        <strain evidence="3">Sampled in the wild</strain>
    </source>
</reference>
<accession>A0A8K0KPR6</accession>
<dbReference type="OrthoDB" id="8049557at2759"/>
<dbReference type="InterPro" id="IPR050863">
    <property type="entry name" value="CenT-Element_Derived"/>
</dbReference>
<dbReference type="EMBL" id="KZ309198">
    <property type="protein sequence ID" value="KAG8237641.1"/>
    <property type="molecule type" value="Genomic_DNA"/>
</dbReference>
<dbReference type="GO" id="GO:0005634">
    <property type="term" value="C:nucleus"/>
    <property type="evidence" value="ECO:0007669"/>
    <property type="project" value="TreeGrafter"/>
</dbReference>
<dbReference type="InterPro" id="IPR004875">
    <property type="entry name" value="DDE_SF_endonuclease_dom"/>
</dbReference>
<name>A0A8K0KPR6_LADFU</name>
<proteinExistence type="predicted"/>
<protein>
    <recommendedName>
        <fullName evidence="2">DDE-1 domain-containing protein</fullName>
    </recommendedName>
</protein>
<dbReference type="Pfam" id="PF03184">
    <property type="entry name" value="DDE_1"/>
    <property type="match status" value="1"/>
</dbReference>
<comment type="caution">
    <text evidence="3">The sequence shown here is derived from an EMBL/GenBank/DDBJ whole genome shotgun (WGS) entry which is preliminary data.</text>
</comment>